<dbReference type="PANTHER" id="PTHR41775">
    <property type="entry name" value="SECRETED PROTEIN-RELATED"/>
    <property type="match status" value="1"/>
</dbReference>
<organism evidence="3 4">
    <name type="scientific">Agromyces neolithicus</name>
    <dbReference type="NCBI Taxonomy" id="269420"/>
    <lineage>
        <taxon>Bacteria</taxon>
        <taxon>Bacillati</taxon>
        <taxon>Actinomycetota</taxon>
        <taxon>Actinomycetes</taxon>
        <taxon>Micrococcales</taxon>
        <taxon>Microbacteriaceae</taxon>
        <taxon>Agromyces</taxon>
    </lineage>
</organism>
<dbReference type="InterPro" id="IPR008757">
    <property type="entry name" value="Peptidase_M6-like_domain"/>
</dbReference>
<dbReference type="Proteomes" id="UP001500002">
    <property type="component" value="Unassembled WGS sequence"/>
</dbReference>
<dbReference type="PANTHER" id="PTHR41775:SF1">
    <property type="entry name" value="PEPTIDASE M6-LIKE DOMAIN-CONTAINING PROTEIN"/>
    <property type="match status" value="1"/>
</dbReference>
<feature type="region of interest" description="Disordered" evidence="1">
    <location>
        <begin position="390"/>
        <end position="426"/>
    </location>
</feature>
<accession>A0ABN2LSI1</accession>
<evidence type="ECO:0000313" key="4">
    <source>
        <dbReference type="Proteomes" id="UP001500002"/>
    </source>
</evidence>
<dbReference type="NCBIfam" id="TIGR03296">
    <property type="entry name" value="M6dom_TIGR03296"/>
    <property type="match status" value="1"/>
</dbReference>
<evidence type="ECO:0000256" key="1">
    <source>
        <dbReference type="SAM" id="MobiDB-lite"/>
    </source>
</evidence>
<dbReference type="EMBL" id="BAAANJ010000001">
    <property type="protein sequence ID" value="GAA1797603.1"/>
    <property type="molecule type" value="Genomic_DNA"/>
</dbReference>
<evidence type="ECO:0000259" key="2">
    <source>
        <dbReference type="Pfam" id="PF05547"/>
    </source>
</evidence>
<dbReference type="SUPFAM" id="SSF55486">
    <property type="entry name" value="Metalloproteases ('zincins'), catalytic domain"/>
    <property type="match status" value="1"/>
</dbReference>
<feature type="domain" description="Peptidase M6-like" evidence="2">
    <location>
        <begin position="107"/>
        <end position="303"/>
    </location>
</feature>
<sequence length="631" mass="67863">MHHVDDLCVVAPAPDLNDKLKEQFERLRKRAPELLSHQLMPGGPPEHVGLNDGLIYPGTYFPTGTTAAVAQRAALDRAPLRGTVRVVVVLVDFSDKEMAAGAATRFEELFFSSGQLTHGSVKEYFTDVSGGLISLAGEVVGPYRMPQTLATYVGADNGLQVTQPNARTLANDAISAADADVDFAPYDNDGNGYVDAFIVVHAGRGAEESGSSADIWSHKWVVPAERNVDGVKIFAYLTIPEDAKIGVSAHEIGHLVFGWPDLYDTDGTSEGIGNWCLMAGGSWGLGGDRPTHPSAWCKANQGWISLVSQATNATVAVTDVKTSRKAYRLWKDGAGGNEYFLVENRQQDGYDASLPGEGLLIWHIDEAIANNKNEAHYKVALVQADGQRHLENNANRGDGGDPYPGSASNTAFSSSTTPNSKSYAGSNTCVSVTSIPTSATTMTVKLGVRCLTKTPKETKDLKDTTKEIRKEIFKERPKEFKDFKDRKEARKEFKEFKEFKERKEGKEFGENKFTDGKPFESPPPMQAAGWPVGHTPHEAYGSGTDEISARLASLEAAVQALLAAFAADSGGGQAWGEQDANALMSSEPFIGGDERPQLGHQVGGADVSALREAMEAGAAEAKRAFDALPPQ</sequence>
<comment type="caution">
    <text evidence="3">The sequence shown here is derived from an EMBL/GenBank/DDBJ whole genome shotgun (WGS) entry which is preliminary data.</text>
</comment>
<proteinExistence type="predicted"/>
<name>A0ABN2LSI1_9MICO</name>
<keyword evidence="4" id="KW-1185">Reference proteome</keyword>
<gene>
    <name evidence="3" type="ORF">GCM10009749_01440</name>
</gene>
<feature type="compositionally biased region" description="Low complexity" evidence="1">
    <location>
        <begin position="406"/>
        <end position="420"/>
    </location>
</feature>
<evidence type="ECO:0000313" key="3">
    <source>
        <dbReference type="EMBL" id="GAA1797603.1"/>
    </source>
</evidence>
<dbReference type="Pfam" id="PF05547">
    <property type="entry name" value="Peptidase_M6"/>
    <property type="match status" value="1"/>
</dbReference>
<reference evidence="3 4" key="1">
    <citation type="journal article" date="2019" name="Int. J. Syst. Evol. Microbiol.">
        <title>The Global Catalogue of Microorganisms (GCM) 10K type strain sequencing project: providing services to taxonomists for standard genome sequencing and annotation.</title>
        <authorList>
            <consortium name="The Broad Institute Genomics Platform"/>
            <consortium name="The Broad Institute Genome Sequencing Center for Infectious Disease"/>
            <person name="Wu L."/>
            <person name="Ma J."/>
        </authorList>
    </citation>
    <scope>NUCLEOTIDE SEQUENCE [LARGE SCALE GENOMIC DNA]</scope>
    <source>
        <strain evidence="3 4">JCM 14322</strain>
    </source>
</reference>
<protein>
    <recommendedName>
        <fullName evidence="2">Peptidase M6-like domain-containing protein</fullName>
    </recommendedName>
</protein>